<reference evidence="3" key="1">
    <citation type="submission" date="2022-01" db="EMBL/GenBank/DDBJ databases">
        <title>Genome-Based Taxonomic Classification of the Phylum Actinobacteria.</title>
        <authorList>
            <person name="Gao Y."/>
        </authorList>
    </citation>
    <scope>NUCLEOTIDE SEQUENCE</scope>
    <source>
        <strain evidence="3">KLBMP 8922</strain>
    </source>
</reference>
<accession>A0AA41Q1I1</accession>
<dbReference type="Pfam" id="PF01757">
    <property type="entry name" value="Acyl_transf_3"/>
    <property type="match status" value="1"/>
</dbReference>
<feature type="transmembrane region" description="Helical" evidence="1">
    <location>
        <begin position="159"/>
        <end position="180"/>
    </location>
</feature>
<dbReference type="InterPro" id="IPR050879">
    <property type="entry name" value="Acyltransferase_3"/>
</dbReference>
<evidence type="ECO:0000313" key="3">
    <source>
        <dbReference type="EMBL" id="MCF2528357.1"/>
    </source>
</evidence>
<dbReference type="AlphaFoldDB" id="A0AA41Q1I1"/>
<comment type="caution">
    <text evidence="3">The sequence shown here is derived from an EMBL/GenBank/DDBJ whole genome shotgun (WGS) entry which is preliminary data.</text>
</comment>
<dbReference type="GO" id="GO:0016020">
    <property type="term" value="C:membrane"/>
    <property type="evidence" value="ECO:0007669"/>
    <property type="project" value="TreeGrafter"/>
</dbReference>
<dbReference type="GO" id="GO:0009103">
    <property type="term" value="P:lipopolysaccharide biosynthetic process"/>
    <property type="evidence" value="ECO:0007669"/>
    <property type="project" value="TreeGrafter"/>
</dbReference>
<organism evidence="3 4">
    <name type="scientific">Yinghuangia soli</name>
    <dbReference type="NCBI Taxonomy" id="2908204"/>
    <lineage>
        <taxon>Bacteria</taxon>
        <taxon>Bacillati</taxon>
        <taxon>Actinomycetota</taxon>
        <taxon>Actinomycetes</taxon>
        <taxon>Kitasatosporales</taxon>
        <taxon>Streptomycetaceae</taxon>
        <taxon>Yinghuangia</taxon>
    </lineage>
</organism>
<evidence type="ECO:0000313" key="4">
    <source>
        <dbReference type="Proteomes" id="UP001165378"/>
    </source>
</evidence>
<dbReference type="PANTHER" id="PTHR23028:SF53">
    <property type="entry name" value="ACYL_TRANSF_3 DOMAIN-CONTAINING PROTEIN"/>
    <property type="match status" value="1"/>
</dbReference>
<feature type="transmembrane region" description="Helical" evidence="1">
    <location>
        <begin position="62"/>
        <end position="89"/>
    </location>
</feature>
<feature type="transmembrane region" description="Helical" evidence="1">
    <location>
        <begin position="211"/>
        <end position="230"/>
    </location>
</feature>
<keyword evidence="3" id="KW-0808">Transferase</keyword>
<proteinExistence type="predicted"/>
<sequence length="376" mass="41760">MTTTDWAAAAASAPITPPAAAAPKSTARIPALDGLRFAAAMVVVLYHLVIAAYAWGGTTTQVFAPLLTVVSGYGFLGVELFFLISGFVICMSSWGRSLGQFFTSRVTRLYPAYWAAIAVTTGTLWFVADGKASVPVDWWDRLVNLTMFQDPAGVPHVDIVYWTLWIEMRFYLLFAVVVFLGVTYRRVLAFCLLWSVAAVVATALDSKAWEYVLIPDSAPYFVAGMAFYLMRRNGPTVLLWAVIGFSFAMGQHHVIGRWQATERIMQHKMPEAPVHLAVALFFLVMAALALGWLDRIRLRFLTTLGALTYPVYLVHCETGWALIRELRGRFDAHLVLAAVVAWVLLVSWLIHVVVEKRLAPLLGVVTRKAFADMPRD</sequence>
<dbReference type="EMBL" id="JAKFHA010000006">
    <property type="protein sequence ID" value="MCF2528357.1"/>
    <property type="molecule type" value="Genomic_DNA"/>
</dbReference>
<feature type="transmembrane region" description="Helical" evidence="1">
    <location>
        <begin position="110"/>
        <end position="128"/>
    </location>
</feature>
<feature type="transmembrane region" description="Helical" evidence="1">
    <location>
        <begin position="34"/>
        <end position="56"/>
    </location>
</feature>
<keyword evidence="1" id="KW-0812">Transmembrane</keyword>
<dbReference type="RefSeq" id="WP_235052516.1">
    <property type="nucleotide sequence ID" value="NZ_JAKFHA010000006.1"/>
</dbReference>
<name>A0AA41Q1I1_9ACTN</name>
<evidence type="ECO:0000259" key="2">
    <source>
        <dbReference type="Pfam" id="PF01757"/>
    </source>
</evidence>
<evidence type="ECO:0000256" key="1">
    <source>
        <dbReference type="SAM" id="Phobius"/>
    </source>
</evidence>
<keyword evidence="4" id="KW-1185">Reference proteome</keyword>
<feature type="transmembrane region" description="Helical" evidence="1">
    <location>
        <begin position="300"/>
        <end position="323"/>
    </location>
</feature>
<dbReference type="InterPro" id="IPR002656">
    <property type="entry name" value="Acyl_transf_3_dom"/>
</dbReference>
<gene>
    <name evidence="3" type="ORF">LZ495_14170</name>
</gene>
<dbReference type="Proteomes" id="UP001165378">
    <property type="component" value="Unassembled WGS sequence"/>
</dbReference>
<feature type="transmembrane region" description="Helical" evidence="1">
    <location>
        <begin position="187"/>
        <end position="205"/>
    </location>
</feature>
<protein>
    <submittedName>
        <fullName evidence="3">Acyltransferase</fullName>
    </submittedName>
</protein>
<feature type="transmembrane region" description="Helical" evidence="1">
    <location>
        <begin position="237"/>
        <end position="254"/>
    </location>
</feature>
<dbReference type="PANTHER" id="PTHR23028">
    <property type="entry name" value="ACETYLTRANSFERASE"/>
    <property type="match status" value="1"/>
</dbReference>
<feature type="transmembrane region" description="Helical" evidence="1">
    <location>
        <begin position="335"/>
        <end position="354"/>
    </location>
</feature>
<feature type="domain" description="Acyltransferase 3" evidence="2">
    <location>
        <begin position="30"/>
        <end position="351"/>
    </location>
</feature>
<dbReference type="GO" id="GO:0016747">
    <property type="term" value="F:acyltransferase activity, transferring groups other than amino-acyl groups"/>
    <property type="evidence" value="ECO:0007669"/>
    <property type="project" value="InterPro"/>
</dbReference>
<keyword evidence="1" id="KW-0472">Membrane</keyword>
<feature type="transmembrane region" description="Helical" evidence="1">
    <location>
        <begin position="274"/>
        <end position="293"/>
    </location>
</feature>
<keyword evidence="3" id="KW-0012">Acyltransferase</keyword>
<keyword evidence="1" id="KW-1133">Transmembrane helix</keyword>